<name>A0A0E9WCN9_ANGAN</name>
<proteinExistence type="predicted"/>
<dbReference type="AlphaFoldDB" id="A0A0E9WCN9"/>
<reference evidence="1" key="2">
    <citation type="journal article" date="2015" name="Fish Shellfish Immunol.">
        <title>Early steps in the European eel (Anguilla anguilla)-Vibrio vulnificus interaction in the gills: Role of the RtxA13 toxin.</title>
        <authorList>
            <person name="Callol A."/>
            <person name="Pajuelo D."/>
            <person name="Ebbesson L."/>
            <person name="Teles M."/>
            <person name="MacKenzie S."/>
            <person name="Amaro C."/>
        </authorList>
    </citation>
    <scope>NUCLEOTIDE SEQUENCE</scope>
</reference>
<protein>
    <submittedName>
        <fullName evidence="1">Uncharacterized protein</fullName>
    </submittedName>
</protein>
<reference evidence="1" key="1">
    <citation type="submission" date="2014-11" db="EMBL/GenBank/DDBJ databases">
        <authorList>
            <person name="Amaro Gonzalez C."/>
        </authorList>
    </citation>
    <scope>NUCLEOTIDE SEQUENCE</scope>
</reference>
<evidence type="ECO:0000313" key="1">
    <source>
        <dbReference type="EMBL" id="JAH87315.1"/>
    </source>
</evidence>
<sequence>MEFIFIQSVLKSEIYLGHPFTRFDCTFKMNKSSQTSTFPGNPVTG</sequence>
<dbReference type="EMBL" id="GBXM01021262">
    <property type="protein sequence ID" value="JAH87315.1"/>
    <property type="molecule type" value="Transcribed_RNA"/>
</dbReference>
<accession>A0A0E9WCN9</accession>
<organism evidence="1">
    <name type="scientific">Anguilla anguilla</name>
    <name type="common">European freshwater eel</name>
    <name type="synonym">Muraena anguilla</name>
    <dbReference type="NCBI Taxonomy" id="7936"/>
    <lineage>
        <taxon>Eukaryota</taxon>
        <taxon>Metazoa</taxon>
        <taxon>Chordata</taxon>
        <taxon>Craniata</taxon>
        <taxon>Vertebrata</taxon>
        <taxon>Euteleostomi</taxon>
        <taxon>Actinopterygii</taxon>
        <taxon>Neopterygii</taxon>
        <taxon>Teleostei</taxon>
        <taxon>Anguilliformes</taxon>
        <taxon>Anguillidae</taxon>
        <taxon>Anguilla</taxon>
    </lineage>
</organism>